<proteinExistence type="predicted"/>
<dbReference type="AlphaFoldDB" id="A0A3N6MHV0"/>
<feature type="compositionally biased region" description="Basic and acidic residues" evidence="1">
    <location>
        <begin position="55"/>
        <end position="65"/>
    </location>
</feature>
<keyword evidence="3" id="KW-1185">Reference proteome</keyword>
<evidence type="ECO:0000256" key="1">
    <source>
        <dbReference type="SAM" id="MobiDB-lite"/>
    </source>
</evidence>
<sequence length="65" mass="7219">MLEANEQRRRASLEEIAALRGGGTDRRRLETPSSSRENRERVSVSHLRASNGGRVADESRSRGSP</sequence>
<protein>
    <submittedName>
        <fullName evidence="2">Uncharacterized protein</fullName>
    </submittedName>
</protein>
<comment type="caution">
    <text evidence="2">The sequence shown here is derived from an EMBL/GenBank/DDBJ whole genome shotgun (WGS) entry which is preliminary data.</text>
</comment>
<accession>A0A3N6MHV0</accession>
<evidence type="ECO:0000313" key="3">
    <source>
        <dbReference type="Proteomes" id="UP000282323"/>
    </source>
</evidence>
<reference evidence="2 3" key="1">
    <citation type="submission" date="2018-10" db="EMBL/GenBank/DDBJ databases">
        <title>Natrarchaeobius chitinivorans gen. nov., sp. nov., and Natrarchaeobius haloalkaliphilus sp. nov., alkaliphilic, chitin-utilizing haloarchaea from hypersaline alkaline lakes.</title>
        <authorList>
            <person name="Sorokin D.Y."/>
            <person name="Elcheninov A.G."/>
            <person name="Kostrikina N.A."/>
            <person name="Bale N.J."/>
            <person name="Sinninghe Damste J.S."/>
            <person name="Khijniak T.V."/>
            <person name="Kublanov I.V."/>
            <person name="Toshchakov S.V."/>
        </authorList>
    </citation>
    <scope>NUCLEOTIDE SEQUENCE [LARGE SCALE GENOMIC DNA]</scope>
    <source>
        <strain evidence="2 3">AArcht4T</strain>
    </source>
</reference>
<dbReference type="EMBL" id="REGA01000006">
    <property type="protein sequence ID" value="RQG95211.1"/>
    <property type="molecule type" value="Genomic_DNA"/>
</dbReference>
<gene>
    <name evidence="2" type="ORF">EA473_09725</name>
</gene>
<dbReference type="Proteomes" id="UP000282323">
    <property type="component" value="Unassembled WGS sequence"/>
</dbReference>
<name>A0A3N6MHV0_NATCH</name>
<evidence type="ECO:0000313" key="2">
    <source>
        <dbReference type="EMBL" id="RQG95211.1"/>
    </source>
</evidence>
<feature type="region of interest" description="Disordered" evidence="1">
    <location>
        <begin position="16"/>
        <end position="65"/>
    </location>
</feature>
<organism evidence="2 3">
    <name type="scientific">Natrarchaeobius chitinivorans</name>
    <dbReference type="NCBI Taxonomy" id="1679083"/>
    <lineage>
        <taxon>Archaea</taxon>
        <taxon>Methanobacteriati</taxon>
        <taxon>Methanobacteriota</taxon>
        <taxon>Stenosarchaea group</taxon>
        <taxon>Halobacteria</taxon>
        <taxon>Halobacteriales</taxon>
        <taxon>Natrialbaceae</taxon>
        <taxon>Natrarchaeobius</taxon>
    </lineage>
</organism>
<feature type="compositionally biased region" description="Basic and acidic residues" evidence="1">
    <location>
        <begin position="23"/>
        <end position="43"/>
    </location>
</feature>